<dbReference type="InterPro" id="IPR002347">
    <property type="entry name" value="SDR_fam"/>
</dbReference>
<dbReference type="PANTHER" id="PTHR43008:SF7">
    <property type="entry name" value="SHORT CHAIN DEHYDROGENASE_REDUCTASE (AFU_ORTHOLOGUE AFUA_2G00830)"/>
    <property type="match status" value="1"/>
</dbReference>
<dbReference type="AlphaFoldDB" id="A0A7S4JFT8"/>
<comment type="similarity">
    <text evidence="1 3">Belongs to the short-chain dehydrogenases/reductases (SDR) family.</text>
</comment>
<reference evidence="4" key="1">
    <citation type="submission" date="2021-01" db="EMBL/GenBank/DDBJ databases">
        <authorList>
            <person name="Corre E."/>
            <person name="Pelletier E."/>
            <person name="Niang G."/>
            <person name="Scheremetjew M."/>
            <person name="Finn R."/>
            <person name="Kale V."/>
            <person name="Holt S."/>
            <person name="Cochrane G."/>
            <person name="Meng A."/>
            <person name="Brown T."/>
            <person name="Cohen L."/>
        </authorList>
    </citation>
    <scope>NUCLEOTIDE SEQUENCE</scope>
    <source>
        <strain evidence="4">Isolate 1302-5</strain>
    </source>
</reference>
<evidence type="ECO:0008006" key="5">
    <source>
        <dbReference type="Google" id="ProtNLM"/>
    </source>
</evidence>
<sequence>MADDLATSAFFQEGHTTVVTGASSGIGRAACVMCASRGMHVWMVDIDEEELGIALEMVQKVAKDVVVQKIEAVTADVSDLAAMEKLSDRVFADGGKCHFLFNNAGIGEGGGSLTSIDTFQHVVGVNTYGPIHGCLAFVPKMKESGEAGLIVNTGSKQGITMPPGNLTYNVSKAALKAYTEGLEHELRTERRESNGKLRAALLIPGWVNTSIFLKTERENAKAAGEEFDKDKVFFHEDKPASGAWMPSQVIDFLLEELDKGRFYVLCPDNDVSREVDKLRMDWTMHDIIEDRPPLSRWHPDYKDKFNEFIEGNKSKK</sequence>
<evidence type="ECO:0000313" key="4">
    <source>
        <dbReference type="EMBL" id="CAE2262391.1"/>
    </source>
</evidence>
<dbReference type="InterPro" id="IPR036291">
    <property type="entry name" value="NAD(P)-bd_dom_sf"/>
</dbReference>
<dbReference type="Gene3D" id="3.40.50.720">
    <property type="entry name" value="NAD(P)-binding Rossmann-like Domain"/>
    <property type="match status" value="1"/>
</dbReference>
<proteinExistence type="inferred from homology"/>
<dbReference type="SUPFAM" id="SSF51735">
    <property type="entry name" value="NAD(P)-binding Rossmann-fold domains"/>
    <property type="match status" value="1"/>
</dbReference>
<evidence type="ECO:0000256" key="2">
    <source>
        <dbReference type="ARBA" id="ARBA00023002"/>
    </source>
</evidence>
<name>A0A7S4JFT8_9STRA</name>
<evidence type="ECO:0000256" key="3">
    <source>
        <dbReference type="RuleBase" id="RU000363"/>
    </source>
</evidence>
<dbReference type="GO" id="GO:0050664">
    <property type="term" value="F:oxidoreductase activity, acting on NAD(P)H, oxygen as acceptor"/>
    <property type="evidence" value="ECO:0007669"/>
    <property type="project" value="TreeGrafter"/>
</dbReference>
<dbReference type="PRINTS" id="PR00081">
    <property type="entry name" value="GDHRDH"/>
</dbReference>
<accession>A0A7S4JFT8</accession>
<dbReference type="Pfam" id="PF00106">
    <property type="entry name" value="adh_short"/>
    <property type="match status" value="1"/>
</dbReference>
<keyword evidence="2" id="KW-0560">Oxidoreductase</keyword>
<organism evidence="4">
    <name type="scientific">Odontella aurita</name>
    <dbReference type="NCBI Taxonomy" id="265563"/>
    <lineage>
        <taxon>Eukaryota</taxon>
        <taxon>Sar</taxon>
        <taxon>Stramenopiles</taxon>
        <taxon>Ochrophyta</taxon>
        <taxon>Bacillariophyta</taxon>
        <taxon>Mediophyceae</taxon>
        <taxon>Biddulphiophycidae</taxon>
        <taxon>Eupodiscales</taxon>
        <taxon>Odontellaceae</taxon>
        <taxon>Odontella</taxon>
    </lineage>
</organism>
<evidence type="ECO:0000256" key="1">
    <source>
        <dbReference type="ARBA" id="ARBA00006484"/>
    </source>
</evidence>
<dbReference type="GO" id="GO:0016616">
    <property type="term" value="F:oxidoreductase activity, acting on the CH-OH group of donors, NAD or NADP as acceptor"/>
    <property type="evidence" value="ECO:0007669"/>
    <property type="project" value="UniProtKB-ARBA"/>
</dbReference>
<dbReference type="CDD" id="cd05233">
    <property type="entry name" value="SDR_c"/>
    <property type="match status" value="1"/>
</dbReference>
<dbReference type="PRINTS" id="PR00080">
    <property type="entry name" value="SDRFAMILY"/>
</dbReference>
<protein>
    <recommendedName>
        <fullName evidence="5">Short-chain dehydrogenase/reductase SDR</fullName>
    </recommendedName>
</protein>
<dbReference type="EMBL" id="HBKQ01039844">
    <property type="protein sequence ID" value="CAE2262391.1"/>
    <property type="molecule type" value="Transcribed_RNA"/>
</dbReference>
<gene>
    <name evidence="4" type="ORF">OAUR00152_LOCUS27494</name>
</gene>
<dbReference type="PANTHER" id="PTHR43008">
    <property type="entry name" value="BENZIL REDUCTASE"/>
    <property type="match status" value="1"/>
</dbReference>